<evidence type="ECO:0000256" key="3">
    <source>
        <dbReference type="ARBA" id="ARBA00022989"/>
    </source>
</evidence>
<feature type="transmembrane region" description="Helical" evidence="5">
    <location>
        <begin position="200"/>
        <end position="221"/>
    </location>
</feature>
<dbReference type="CDD" id="cd13965">
    <property type="entry name" value="PT_UbiA_3"/>
    <property type="match status" value="1"/>
</dbReference>
<evidence type="ECO:0000256" key="1">
    <source>
        <dbReference type="ARBA" id="ARBA00004141"/>
    </source>
</evidence>
<dbReference type="PANTHER" id="PTHR42723">
    <property type="entry name" value="CHLOROPHYLL SYNTHASE"/>
    <property type="match status" value="1"/>
</dbReference>
<feature type="transmembrane region" description="Helical" evidence="5">
    <location>
        <begin position="132"/>
        <end position="164"/>
    </location>
</feature>
<keyword evidence="4 5" id="KW-0472">Membrane</keyword>
<organism evidence="6 7">
    <name type="scientific">Stereocaulon virgatum</name>
    <dbReference type="NCBI Taxonomy" id="373712"/>
    <lineage>
        <taxon>Eukaryota</taxon>
        <taxon>Fungi</taxon>
        <taxon>Dikarya</taxon>
        <taxon>Ascomycota</taxon>
        <taxon>Pezizomycotina</taxon>
        <taxon>Lecanoromycetes</taxon>
        <taxon>OSLEUM clade</taxon>
        <taxon>Lecanoromycetidae</taxon>
        <taxon>Lecanorales</taxon>
        <taxon>Lecanorineae</taxon>
        <taxon>Stereocaulaceae</taxon>
        <taxon>Stereocaulon</taxon>
    </lineage>
</organism>
<evidence type="ECO:0000256" key="4">
    <source>
        <dbReference type="ARBA" id="ARBA00023136"/>
    </source>
</evidence>
<dbReference type="PANTHER" id="PTHR42723:SF1">
    <property type="entry name" value="CHLOROPHYLL SYNTHASE, CHLOROPLASTIC"/>
    <property type="match status" value="1"/>
</dbReference>
<evidence type="ECO:0000313" key="6">
    <source>
        <dbReference type="EMBL" id="KAL2043851.1"/>
    </source>
</evidence>
<gene>
    <name evidence="6" type="ORF">N7G274_003371</name>
</gene>
<keyword evidence="7" id="KW-1185">Reference proteome</keyword>
<keyword evidence="3 5" id="KW-1133">Transmembrane helix</keyword>
<dbReference type="Pfam" id="PF01040">
    <property type="entry name" value="UbiA"/>
    <property type="match status" value="1"/>
</dbReference>
<reference evidence="6 7" key="1">
    <citation type="submission" date="2024-09" db="EMBL/GenBank/DDBJ databases">
        <title>Rethinking Asexuality: The Enigmatic Case of Functional Sexual Genes in Lepraria (Stereocaulaceae).</title>
        <authorList>
            <person name="Doellman M."/>
            <person name="Sun Y."/>
            <person name="Barcenas-Pena A."/>
            <person name="Lumbsch H.T."/>
            <person name="Grewe F."/>
        </authorList>
    </citation>
    <scope>NUCLEOTIDE SEQUENCE [LARGE SCALE GENOMIC DNA]</scope>
    <source>
        <strain evidence="6 7">Mercado 3170</strain>
    </source>
</reference>
<evidence type="ECO:0000256" key="2">
    <source>
        <dbReference type="ARBA" id="ARBA00022692"/>
    </source>
</evidence>
<evidence type="ECO:0008006" key="8">
    <source>
        <dbReference type="Google" id="ProtNLM"/>
    </source>
</evidence>
<dbReference type="Proteomes" id="UP001590950">
    <property type="component" value="Unassembled WGS sequence"/>
</dbReference>
<proteinExistence type="predicted"/>
<dbReference type="InterPro" id="IPR050475">
    <property type="entry name" value="Prenyltransferase_related"/>
</dbReference>
<feature type="transmembrane region" description="Helical" evidence="5">
    <location>
        <begin position="304"/>
        <end position="322"/>
    </location>
</feature>
<comment type="subcellular location">
    <subcellularLocation>
        <location evidence="1">Membrane</location>
        <topology evidence="1">Multi-pass membrane protein</topology>
    </subcellularLocation>
</comment>
<name>A0ABR4AG89_9LECA</name>
<feature type="transmembrane region" description="Helical" evidence="5">
    <location>
        <begin position="275"/>
        <end position="292"/>
    </location>
</feature>
<evidence type="ECO:0000256" key="5">
    <source>
        <dbReference type="SAM" id="Phobius"/>
    </source>
</evidence>
<comment type="caution">
    <text evidence="6">The sequence shown here is derived from an EMBL/GenBank/DDBJ whole genome shotgun (WGS) entry which is preliminary data.</text>
</comment>
<feature type="transmembrane region" description="Helical" evidence="5">
    <location>
        <begin position="242"/>
        <end position="263"/>
    </location>
</feature>
<dbReference type="EMBL" id="JBEFKJ010000010">
    <property type="protein sequence ID" value="KAL2043851.1"/>
    <property type="molecule type" value="Genomic_DNA"/>
</dbReference>
<protein>
    <recommendedName>
        <fullName evidence="8">UbiA prenyltransferase</fullName>
    </recommendedName>
</protein>
<dbReference type="InterPro" id="IPR000537">
    <property type="entry name" value="UbiA_prenyltransferase"/>
</dbReference>
<sequence length="325" mass="36288">MQIFRSKLSLVTERRAAERRESTKIIRALPAFDLLYHLNTLFLFTASDLKTIVIPSTIFGVLGSLAQLTQKPVASPLTIVERAPLVLLWTWLNVLPFNISNQRQPSAIKEDFLNKSWRPLPSRRLTTKQAKVLMLGGYTVATAFSLYCHGTKSCIVLMLLGWWYNDQNGAENCWIRNFINAAGYLSFVYGAVEVAIGSQAILSGTSCQWFLLIGGIIFSTVQIQDMPDQEGDKARGRRTLPLVIGDMPARWSIAVFVAFWSLVAPTFWRLGLSGYVLPVVLSGLIAGSLLWKRAVEDDKFSFKIWNVWVVAIYALPILKVLGGSS</sequence>
<keyword evidence="2 5" id="KW-0812">Transmembrane</keyword>
<evidence type="ECO:0000313" key="7">
    <source>
        <dbReference type="Proteomes" id="UP001590950"/>
    </source>
</evidence>
<accession>A0ABR4AG89</accession>